<dbReference type="InterPro" id="IPR003439">
    <property type="entry name" value="ABC_transporter-like_ATP-bd"/>
</dbReference>
<evidence type="ECO:0000256" key="4">
    <source>
        <dbReference type="ARBA" id="ARBA00022741"/>
    </source>
</evidence>
<feature type="compositionally biased region" description="Low complexity" evidence="7">
    <location>
        <begin position="12"/>
        <end position="22"/>
    </location>
</feature>
<dbReference type="Pfam" id="PF00005">
    <property type="entry name" value="ABC_tran"/>
    <property type="match status" value="1"/>
</dbReference>
<keyword evidence="6" id="KW-0046">Antibiotic resistance</keyword>
<protein>
    <submittedName>
        <fullName evidence="9">ABC-type sugar transport system ATPase subunit</fullName>
    </submittedName>
</protein>
<comment type="caution">
    <text evidence="9">The sequence shown here is derived from an EMBL/GenBank/DDBJ whole genome shotgun (WGS) entry which is preliminary data.</text>
</comment>
<comment type="similarity">
    <text evidence="2">Belongs to the ABC transporter superfamily.</text>
</comment>
<dbReference type="InterPro" id="IPR027417">
    <property type="entry name" value="P-loop_NTPase"/>
</dbReference>
<keyword evidence="4" id="KW-0547">Nucleotide-binding</keyword>
<evidence type="ECO:0000313" key="9">
    <source>
        <dbReference type="EMBL" id="MBB6173679.1"/>
    </source>
</evidence>
<evidence type="ECO:0000313" key="10">
    <source>
        <dbReference type="Proteomes" id="UP000546642"/>
    </source>
</evidence>
<evidence type="ECO:0000256" key="3">
    <source>
        <dbReference type="ARBA" id="ARBA00022448"/>
    </source>
</evidence>
<dbReference type="GO" id="GO:0005524">
    <property type="term" value="F:ATP binding"/>
    <property type="evidence" value="ECO:0007669"/>
    <property type="project" value="UniProtKB-KW"/>
</dbReference>
<evidence type="ECO:0000256" key="1">
    <source>
        <dbReference type="ARBA" id="ARBA00004202"/>
    </source>
</evidence>
<dbReference type="PANTHER" id="PTHR42711:SF5">
    <property type="entry name" value="ABC TRANSPORTER ATP-BINDING PROTEIN NATA"/>
    <property type="match status" value="1"/>
</dbReference>
<evidence type="ECO:0000256" key="5">
    <source>
        <dbReference type="ARBA" id="ARBA00022840"/>
    </source>
</evidence>
<dbReference type="GO" id="GO:0046677">
    <property type="term" value="P:response to antibiotic"/>
    <property type="evidence" value="ECO:0007669"/>
    <property type="project" value="UniProtKB-KW"/>
</dbReference>
<name>A0A7W9YK53_9ACTN</name>
<dbReference type="EMBL" id="JACHDS010000001">
    <property type="protein sequence ID" value="MBB6173679.1"/>
    <property type="molecule type" value="Genomic_DNA"/>
</dbReference>
<dbReference type="SUPFAM" id="SSF52540">
    <property type="entry name" value="P-loop containing nucleoside triphosphate hydrolases"/>
    <property type="match status" value="1"/>
</dbReference>
<keyword evidence="9" id="KW-0762">Sugar transport</keyword>
<dbReference type="InterPro" id="IPR050763">
    <property type="entry name" value="ABC_transporter_ATP-binding"/>
</dbReference>
<evidence type="ECO:0000256" key="2">
    <source>
        <dbReference type="ARBA" id="ARBA00005417"/>
    </source>
</evidence>
<feature type="region of interest" description="Disordered" evidence="7">
    <location>
        <begin position="1"/>
        <end position="22"/>
    </location>
</feature>
<keyword evidence="10" id="KW-1185">Reference proteome</keyword>
<dbReference type="Proteomes" id="UP000546642">
    <property type="component" value="Unassembled WGS sequence"/>
</dbReference>
<organism evidence="9 10">
    <name type="scientific">Nocardiopsis mwathae</name>
    <dbReference type="NCBI Taxonomy" id="1472723"/>
    <lineage>
        <taxon>Bacteria</taxon>
        <taxon>Bacillati</taxon>
        <taxon>Actinomycetota</taxon>
        <taxon>Actinomycetes</taxon>
        <taxon>Streptosporangiales</taxon>
        <taxon>Nocardiopsidaceae</taxon>
        <taxon>Nocardiopsis</taxon>
    </lineage>
</organism>
<keyword evidence="5" id="KW-0067">ATP-binding</keyword>
<evidence type="ECO:0000259" key="8">
    <source>
        <dbReference type="Pfam" id="PF00005"/>
    </source>
</evidence>
<dbReference type="AlphaFoldDB" id="A0A7W9YK53"/>
<dbReference type="PANTHER" id="PTHR42711">
    <property type="entry name" value="ABC TRANSPORTER ATP-BINDING PROTEIN"/>
    <property type="match status" value="1"/>
</dbReference>
<feature type="domain" description="ABC transporter" evidence="8">
    <location>
        <begin position="42"/>
        <end position="66"/>
    </location>
</feature>
<reference evidence="9 10" key="1">
    <citation type="submission" date="2020-08" db="EMBL/GenBank/DDBJ databases">
        <title>Sequencing the genomes of 1000 actinobacteria strains.</title>
        <authorList>
            <person name="Klenk H.-P."/>
        </authorList>
    </citation>
    <scope>NUCLEOTIDE SEQUENCE [LARGE SCALE GENOMIC DNA]</scope>
    <source>
        <strain evidence="9 10">DSM 46659</strain>
    </source>
</reference>
<dbReference type="GO" id="GO:0005886">
    <property type="term" value="C:plasma membrane"/>
    <property type="evidence" value="ECO:0007669"/>
    <property type="project" value="UniProtKB-SubCell"/>
</dbReference>
<keyword evidence="3" id="KW-0813">Transport</keyword>
<accession>A0A7W9YK53</accession>
<proteinExistence type="inferred from homology"/>
<gene>
    <name evidence="9" type="ORF">HNR23_003739</name>
</gene>
<dbReference type="Gene3D" id="3.40.50.300">
    <property type="entry name" value="P-loop containing nucleotide triphosphate hydrolases"/>
    <property type="match status" value="1"/>
</dbReference>
<evidence type="ECO:0000256" key="6">
    <source>
        <dbReference type="ARBA" id="ARBA00023251"/>
    </source>
</evidence>
<sequence>MSTAQQTPAPVTDAGPGTGADAGAAISVRDLRQSYGDFEAVRGISFDVAPGELFALLGTNGAGKTSTGM</sequence>
<evidence type="ECO:0000256" key="7">
    <source>
        <dbReference type="SAM" id="MobiDB-lite"/>
    </source>
</evidence>
<comment type="subcellular location">
    <subcellularLocation>
        <location evidence="1">Cell membrane</location>
        <topology evidence="1">Peripheral membrane protein</topology>
    </subcellularLocation>
</comment>
<dbReference type="GO" id="GO:0016887">
    <property type="term" value="F:ATP hydrolysis activity"/>
    <property type="evidence" value="ECO:0007669"/>
    <property type="project" value="InterPro"/>
</dbReference>